<organism evidence="7 8">
    <name type="scientific">Pollutimonas bauzanensis</name>
    <dbReference type="NCBI Taxonomy" id="658167"/>
    <lineage>
        <taxon>Bacteria</taxon>
        <taxon>Pseudomonadati</taxon>
        <taxon>Pseudomonadota</taxon>
        <taxon>Betaproteobacteria</taxon>
        <taxon>Burkholderiales</taxon>
        <taxon>Alcaligenaceae</taxon>
        <taxon>Pollutimonas</taxon>
    </lineage>
</organism>
<comment type="similarity">
    <text evidence="2 4">Belongs to the 2-oxoacid dehydrogenase family.</text>
</comment>
<dbReference type="PROSITE" id="PS50968">
    <property type="entry name" value="BIOTINYL_LIPOYL"/>
    <property type="match status" value="1"/>
</dbReference>
<dbReference type="Gene3D" id="4.10.320.10">
    <property type="entry name" value="E3-binding domain"/>
    <property type="match status" value="1"/>
</dbReference>
<dbReference type="STRING" id="658167.SAMN04488135_12026"/>
<keyword evidence="4" id="KW-0012">Acyltransferase</keyword>
<dbReference type="PROSITE" id="PS51826">
    <property type="entry name" value="PSBD"/>
    <property type="match status" value="1"/>
</dbReference>
<protein>
    <recommendedName>
        <fullName evidence="4">Dihydrolipoamide acetyltransferase component of pyruvate dehydrogenase complex</fullName>
        <ecNumber evidence="4">2.3.1.-</ecNumber>
    </recommendedName>
</protein>
<dbReference type="AlphaFoldDB" id="A0A1M5ZXE6"/>
<dbReference type="InterPro" id="IPR003016">
    <property type="entry name" value="2-oxoA_DH_lipoyl-BS"/>
</dbReference>
<evidence type="ECO:0000259" key="6">
    <source>
        <dbReference type="PROSITE" id="PS51826"/>
    </source>
</evidence>
<sequence length="426" mass="45266">MGETMSIHIYMPAIGAGTTQGSIVQWNVAPGDWIQEGEIIAEIETDKAVIALEAVDSGRLESILVQAGEPNVAVGAPIALLSGAAGTTEAGAAPADVAEADVAEAGAVEECAVEPDDPVRRLLASPAARHIARSLDIDLKQIKGSGPNGRIVKYDVQQVIEAKAIEAKAGAKADVASKMAHPAADRPANGAAGGANAPAAAPANLAAHTPMRRTIAKRLSESKREAPHFYLEVECRMDKLIKLRQKINEATDFKYSLNDLLCYAISRAFKNNPVVNSQWQEEGMYQRPTLDLNVAVATEAGLITPLLRRCDQLSLSEMAREIRLLAESAKQGRLKPDQYESGGLTVTNLGMYGITRFSAIINPPQSAIVALGAVEQRPIVIKDKVKAGAVISITLSADHRVVDGAVAARFMGDIKNRIENPINLIL</sequence>
<evidence type="ECO:0000256" key="1">
    <source>
        <dbReference type="ARBA" id="ARBA00001938"/>
    </source>
</evidence>
<name>A0A1M5ZXE6_9BURK</name>
<accession>A0A1M5ZXE6</accession>
<dbReference type="PANTHER" id="PTHR23151:SF90">
    <property type="entry name" value="DIHYDROLIPOYLLYSINE-RESIDUE ACETYLTRANSFERASE COMPONENT OF PYRUVATE DEHYDROGENASE COMPLEX, MITOCHONDRIAL-RELATED"/>
    <property type="match status" value="1"/>
</dbReference>
<keyword evidence="8" id="KW-1185">Reference proteome</keyword>
<dbReference type="SUPFAM" id="SSF47005">
    <property type="entry name" value="Peripheral subunit-binding domain of 2-oxo acid dehydrogenase complex"/>
    <property type="match status" value="1"/>
</dbReference>
<reference evidence="7 8" key="1">
    <citation type="submission" date="2016-11" db="EMBL/GenBank/DDBJ databases">
        <authorList>
            <person name="Jaros S."/>
            <person name="Januszkiewicz K."/>
            <person name="Wedrychowicz H."/>
        </authorList>
    </citation>
    <scope>NUCLEOTIDE SEQUENCE [LARGE SCALE GENOMIC DNA]</scope>
    <source>
        <strain evidence="7 8">CGMCC 1.10190</strain>
    </source>
</reference>
<dbReference type="InterPro" id="IPR023213">
    <property type="entry name" value="CAT-like_dom_sf"/>
</dbReference>
<evidence type="ECO:0000313" key="7">
    <source>
        <dbReference type="EMBL" id="SHI28826.1"/>
    </source>
</evidence>
<dbReference type="CDD" id="cd06849">
    <property type="entry name" value="lipoyl_domain"/>
    <property type="match status" value="1"/>
</dbReference>
<evidence type="ECO:0000256" key="3">
    <source>
        <dbReference type="ARBA" id="ARBA00022823"/>
    </source>
</evidence>
<dbReference type="InterPro" id="IPR011053">
    <property type="entry name" value="Single_hybrid_motif"/>
</dbReference>
<dbReference type="Pfam" id="PF00198">
    <property type="entry name" value="2-oxoacid_dh"/>
    <property type="match status" value="1"/>
</dbReference>
<dbReference type="EC" id="2.3.1.-" evidence="4"/>
<dbReference type="InterPro" id="IPR045257">
    <property type="entry name" value="E2/Pdx1"/>
</dbReference>
<evidence type="ECO:0000256" key="2">
    <source>
        <dbReference type="ARBA" id="ARBA00007317"/>
    </source>
</evidence>
<evidence type="ECO:0000313" key="8">
    <source>
        <dbReference type="Proteomes" id="UP000184226"/>
    </source>
</evidence>
<feature type="domain" description="Lipoyl-binding" evidence="5">
    <location>
        <begin position="6"/>
        <end position="82"/>
    </location>
</feature>
<dbReference type="InterPro" id="IPR004167">
    <property type="entry name" value="PSBD"/>
</dbReference>
<dbReference type="InterPro" id="IPR001078">
    <property type="entry name" value="2-oxoacid_DH_actylTfrase"/>
</dbReference>
<dbReference type="SUPFAM" id="SSF51230">
    <property type="entry name" value="Single hybrid motif"/>
    <property type="match status" value="1"/>
</dbReference>
<dbReference type="Gene3D" id="2.40.50.100">
    <property type="match status" value="1"/>
</dbReference>
<dbReference type="InterPro" id="IPR000089">
    <property type="entry name" value="Biotin_lipoyl"/>
</dbReference>
<dbReference type="EMBL" id="FQXE01000020">
    <property type="protein sequence ID" value="SHI28826.1"/>
    <property type="molecule type" value="Genomic_DNA"/>
</dbReference>
<keyword evidence="3 4" id="KW-0450">Lipoyl</keyword>
<dbReference type="GO" id="GO:0016746">
    <property type="term" value="F:acyltransferase activity"/>
    <property type="evidence" value="ECO:0007669"/>
    <property type="project" value="UniProtKB-KW"/>
</dbReference>
<proteinExistence type="inferred from homology"/>
<keyword evidence="7" id="KW-0670">Pyruvate</keyword>
<gene>
    <name evidence="7" type="ORF">SAMN04488135_12026</name>
</gene>
<dbReference type="Gene3D" id="3.30.559.10">
    <property type="entry name" value="Chloramphenicol acetyltransferase-like domain"/>
    <property type="match status" value="1"/>
</dbReference>
<evidence type="ECO:0000256" key="4">
    <source>
        <dbReference type="RuleBase" id="RU003423"/>
    </source>
</evidence>
<dbReference type="PROSITE" id="PS00189">
    <property type="entry name" value="LIPOYL"/>
    <property type="match status" value="1"/>
</dbReference>
<dbReference type="PANTHER" id="PTHR23151">
    <property type="entry name" value="DIHYDROLIPOAMIDE ACETYL/SUCCINYL-TRANSFERASE-RELATED"/>
    <property type="match status" value="1"/>
</dbReference>
<feature type="domain" description="Peripheral subunit-binding (PSBD)" evidence="6">
    <location>
        <begin position="123"/>
        <end position="160"/>
    </location>
</feature>
<comment type="cofactor">
    <cofactor evidence="1 4">
        <name>(R)-lipoate</name>
        <dbReference type="ChEBI" id="CHEBI:83088"/>
    </cofactor>
</comment>
<dbReference type="GO" id="GO:0006086">
    <property type="term" value="P:pyruvate decarboxylation to acetyl-CoA"/>
    <property type="evidence" value="ECO:0007669"/>
    <property type="project" value="InterPro"/>
</dbReference>
<dbReference type="InterPro" id="IPR036625">
    <property type="entry name" value="E3-bd_dom_sf"/>
</dbReference>
<dbReference type="Proteomes" id="UP000184226">
    <property type="component" value="Unassembled WGS sequence"/>
</dbReference>
<dbReference type="Pfam" id="PF02817">
    <property type="entry name" value="E3_binding"/>
    <property type="match status" value="1"/>
</dbReference>
<dbReference type="GO" id="GO:0045254">
    <property type="term" value="C:pyruvate dehydrogenase complex"/>
    <property type="evidence" value="ECO:0007669"/>
    <property type="project" value="InterPro"/>
</dbReference>
<dbReference type="Pfam" id="PF00364">
    <property type="entry name" value="Biotin_lipoyl"/>
    <property type="match status" value="1"/>
</dbReference>
<keyword evidence="4 7" id="KW-0808">Transferase</keyword>
<dbReference type="RefSeq" id="WP_245801370.1">
    <property type="nucleotide sequence ID" value="NZ_FQXE01000020.1"/>
</dbReference>
<dbReference type="SUPFAM" id="SSF52777">
    <property type="entry name" value="CoA-dependent acyltransferases"/>
    <property type="match status" value="1"/>
</dbReference>
<evidence type="ECO:0000259" key="5">
    <source>
        <dbReference type="PROSITE" id="PS50968"/>
    </source>
</evidence>